<accession>R9I9W1</accession>
<dbReference type="AlphaFoldDB" id="R9I9W1"/>
<dbReference type="Proteomes" id="UP000014200">
    <property type="component" value="Unassembled WGS sequence"/>
</dbReference>
<dbReference type="EMBL" id="ASSP01000009">
    <property type="protein sequence ID" value="EOS13734.1"/>
    <property type="molecule type" value="Genomic_DNA"/>
</dbReference>
<dbReference type="STRING" id="1235788.C802_01577"/>
<evidence type="ECO:0000313" key="2">
    <source>
        <dbReference type="Proteomes" id="UP000014200"/>
    </source>
</evidence>
<evidence type="ECO:0000313" key="1">
    <source>
        <dbReference type="EMBL" id="EOS13734.1"/>
    </source>
</evidence>
<comment type="caution">
    <text evidence="1">The sequence shown here is derived from an EMBL/GenBank/DDBJ whole genome shotgun (WGS) entry which is preliminary data.</text>
</comment>
<keyword evidence="2" id="KW-1185">Reference proteome</keyword>
<protein>
    <submittedName>
        <fullName evidence="1">Uncharacterized protein</fullName>
    </submittedName>
</protein>
<dbReference type="HOGENOM" id="CLU_3196167_0_0_10"/>
<proteinExistence type="predicted"/>
<organism evidence="1 2">
    <name type="scientific">Phocaeicola sartorii</name>
    <dbReference type="NCBI Taxonomy" id="671267"/>
    <lineage>
        <taxon>Bacteria</taxon>
        <taxon>Pseudomonadati</taxon>
        <taxon>Bacteroidota</taxon>
        <taxon>Bacteroidia</taxon>
        <taxon>Bacteroidales</taxon>
        <taxon>Bacteroidaceae</taxon>
        <taxon>Phocaeicola</taxon>
    </lineage>
</organism>
<reference evidence="1 2" key="1">
    <citation type="submission" date="2013-04" db="EMBL/GenBank/DDBJ databases">
        <title>The Genome Sequence of Bacteroides massiliensis dnLKV3.</title>
        <authorList>
            <consortium name="The Broad Institute Genomics Platform"/>
            <consortium name="The Broad Institute Genome Sequencing Center for Infectious Disease"/>
            <person name="Earl A."/>
            <person name="Xavier R."/>
            <person name="Kuhn K."/>
            <person name="Stappenbeck T."/>
            <person name="Walker B."/>
            <person name="Young S."/>
            <person name="Zeng Q."/>
            <person name="Gargeya S."/>
            <person name="Fitzgerald M."/>
            <person name="Haas B."/>
            <person name="Abouelleil A."/>
            <person name="Allen A.W."/>
            <person name="Alvarado L."/>
            <person name="Arachchi H.M."/>
            <person name="Berlin A.M."/>
            <person name="Chapman S.B."/>
            <person name="Gainer-Dewar J."/>
            <person name="Goldberg J."/>
            <person name="Griggs A."/>
            <person name="Gujja S."/>
            <person name="Hansen M."/>
            <person name="Howarth C."/>
            <person name="Imamovic A."/>
            <person name="Ireland A."/>
            <person name="Larimer J."/>
            <person name="McCowan C."/>
            <person name="Murphy C."/>
            <person name="Pearson M."/>
            <person name="Poon T.W."/>
            <person name="Priest M."/>
            <person name="Roberts A."/>
            <person name="Saif S."/>
            <person name="Shea T."/>
            <person name="Sisk P."/>
            <person name="Sykes S."/>
            <person name="Wortman J."/>
            <person name="Nusbaum C."/>
            <person name="Birren B."/>
        </authorList>
    </citation>
    <scope>NUCLEOTIDE SEQUENCE [LARGE SCALE GENOMIC DNA]</scope>
    <source>
        <strain evidence="2">dnLKV3</strain>
    </source>
</reference>
<name>R9I9W1_9BACT</name>
<sequence>MLVLRVIVPWQDKCVKGRTGCVLTIDEGFVSTPCYFSRLTITNLS</sequence>
<gene>
    <name evidence="1" type="ORF">C802_01577</name>
</gene>